<reference evidence="1 2" key="1">
    <citation type="journal article" date="2019" name="Nat. Plants">
        <title>Stout camphor tree genome fills gaps in understanding of flowering plant genome evolution.</title>
        <authorList>
            <person name="Chaw S.M."/>
            <person name="Liu Y.C."/>
            <person name="Wu Y.W."/>
            <person name="Wang H.Y."/>
            <person name="Lin C.I."/>
            <person name="Wu C.S."/>
            <person name="Ke H.M."/>
            <person name="Chang L.Y."/>
            <person name="Hsu C.Y."/>
            <person name="Yang H.T."/>
            <person name="Sudianto E."/>
            <person name="Hsu M.H."/>
            <person name="Wu K.P."/>
            <person name="Wang L.N."/>
            <person name="Leebens-Mack J.H."/>
            <person name="Tsai I.J."/>
        </authorList>
    </citation>
    <scope>NUCLEOTIDE SEQUENCE [LARGE SCALE GENOMIC DNA]</scope>
    <source>
        <strain evidence="2">cv. Chaw 1501</strain>
        <tissue evidence="1">Young leaves</tissue>
    </source>
</reference>
<evidence type="ECO:0000313" key="1">
    <source>
        <dbReference type="EMBL" id="RWR72517.1"/>
    </source>
</evidence>
<dbReference type="EMBL" id="QPKB01000001">
    <property type="protein sequence ID" value="RWR72517.1"/>
    <property type="molecule type" value="Genomic_DNA"/>
</dbReference>
<evidence type="ECO:0000313" key="2">
    <source>
        <dbReference type="Proteomes" id="UP000283530"/>
    </source>
</evidence>
<name>A0A3S3M9Q3_9MAGN</name>
<gene>
    <name evidence="1" type="ORF">CKAN_00074500</name>
</gene>
<keyword evidence="2" id="KW-1185">Reference proteome</keyword>
<accession>A0A3S3M9Q3</accession>
<protein>
    <submittedName>
        <fullName evidence="1">Uncharacterized protein</fullName>
    </submittedName>
</protein>
<dbReference type="AlphaFoldDB" id="A0A3S3M9Q3"/>
<organism evidence="1 2">
    <name type="scientific">Cinnamomum micranthum f. kanehirae</name>
    <dbReference type="NCBI Taxonomy" id="337451"/>
    <lineage>
        <taxon>Eukaryota</taxon>
        <taxon>Viridiplantae</taxon>
        <taxon>Streptophyta</taxon>
        <taxon>Embryophyta</taxon>
        <taxon>Tracheophyta</taxon>
        <taxon>Spermatophyta</taxon>
        <taxon>Magnoliopsida</taxon>
        <taxon>Magnoliidae</taxon>
        <taxon>Laurales</taxon>
        <taxon>Lauraceae</taxon>
        <taxon>Cinnamomum</taxon>
    </lineage>
</organism>
<dbReference type="Proteomes" id="UP000283530">
    <property type="component" value="Unassembled WGS sequence"/>
</dbReference>
<proteinExistence type="predicted"/>
<sequence length="133" mass="15139">MGEAVEMIHSNGGVDSGLREDYWYEDEIDNDLKWSFALNGFFFSVLESNQHYVKNENIRLQEYRNNDGQGSRSFFDCDRQSLPSSANASPRDGVVQRADGLLVVVVFYKQPSLFNEFNASAGLDVKCRIKENI</sequence>
<comment type="caution">
    <text evidence="1">The sequence shown here is derived from an EMBL/GenBank/DDBJ whole genome shotgun (WGS) entry which is preliminary data.</text>
</comment>